<gene>
    <name evidence="2" type="ORF">D7D52_06540</name>
</gene>
<evidence type="ECO:0000313" key="2">
    <source>
        <dbReference type="EMBL" id="AYF73568.1"/>
    </source>
</evidence>
<evidence type="ECO:0000313" key="3">
    <source>
        <dbReference type="Proteomes" id="UP000267164"/>
    </source>
</evidence>
<keyword evidence="1" id="KW-0812">Transmembrane</keyword>
<keyword evidence="3" id="KW-1185">Reference proteome</keyword>
<dbReference type="Proteomes" id="UP000267164">
    <property type="component" value="Chromosome"/>
</dbReference>
<accession>A0A386Z794</accession>
<feature type="transmembrane region" description="Helical" evidence="1">
    <location>
        <begin position="12"/>
        <end position="33"/>
    </location>
</feature>
<evidence type="ECO:0000256" key="1">
    <source>
        <dbReference type="SAM" id="Phobius"/>
    </source>
</evidence>
<reference evidence="2 3" key="1">
    <citation type="submission" date="2018-09" db="EMBL/GenBank/DDBJ databases">
        <title>Nocardia yunnanensis sp. nov., an actinomycete isolated from a soil sample.</title>
        <authorList>
            <person name="Zhang J."/>
        </authorList>
    </citation>
    <scope>NUCLEOTIDE SEQUENCE [LARGE SCALE GENOMIC DNA]</scope>
    <source>
        <strain evidence="2 3">CFHS0054</strain>
    </source>
</reference>
<dbReference type="EMBL" id="CP032568">
    <property type="protein sequence ID" value="AYF73568.1"/>
    <property type="molecule type" value="Genomic_DNA"/>
</dbReference>
<dbReference type="RefSeq" id="WP_120735498.1">
    <property type="nucleotide sequence ID" value="NZ_CP032568.1"/>
</dbReference>
<proteinExistence type="predicted"/>
<feature type="transmembrane region" description="Helical" evidence="1">
    <location>
        <begin position="53"/>
        <end position="74"/>
    </location>
</feature>
<keyword evidence="1" id="KW-1133">Transmembrane helix</keyword>
<sequence>MHTLLHNLSDLWRVMLAALIFGAGLPTVFALGIRWRGQVDDGATGGARTGALVASSLCFAVVMIAVVTGVLFIARGFLAARLGIHLLGA</sequence>
<organism evidence="2 3">
    <name type="scientific">Nocardia yunnanensis</name>
    <dbReference type="NCBI Taxonomy" id="2382165"/>
    <lineage>
        <taxon>Bacteria</taxon>
        <taxon>Bacillati</taxon>
        <taxon>Actinomycetota</taxon>
        <taxon>Actinomycetes</taxon>
        <taxon>Mycobacteriales</taxon>
        <taxon>Nocardiaceae</taxon>
        <taxon>Nocardia</taxon>
    </lineage>
</organism>
<dbReference type="KEGG" id="nyu:D7D52_06540"/>
<dbReference type="AlphaFoldDB" id="A0A386Z794"/>
<keyword evidence="1" id="KW-0472">Membrane</keyword>
<name>A0A386Z794_9NOCA</name>
<protein>
    <submittedName>
        <fullName evidence="2">Uncharacterized protein</fullName>
    </submittedName>
</protein>
<dbReference type="OrthoDB" id="4470785at2"/>